<dbReference type="PANTHER" id="PTHR46228">
    <property type="entry name" value="KELCH DOMAIN-CONTAINING PROTEIN"/>
    <property type="match status" value="1"/>
</dbReference>
<evidence type="ECO:0000256" key="3">
    <source>
        <dbReference type="SAM" id="MobiDB-lite"/>
    </source>
</evidence>
<organism evidence="4 5">
    <name type="scientific">Macrostomum lignano</name>
    <dbReference type="NCBI Taxonomy" id="282301"/>
    <lineage>
        <taxon>Eukaryota</taxon>
        <taxon>Metazoa</taxon>
        <taxon>Spiralia</taxon>
        <taxon>Lophotrochozoa</taxon>
        <taxon>Platyhelminthes</taxon>
        <taxon>Rhabditophora</taxon>
        <taxon>Macrostomorpha</taxon>
        <taxon>Macrostomida</taxon>
        <taxon>Macrostomidae</taxon>
        <taxon>Macrostomum</taxon>
    </lineage>
</organism>
<feature type="compositionally biased region" description="Acidic residues" evidence="3">
    <location>
        <begin position="125"/>
        <end position="149"/>
    </location>
</feature>
<gene>
    <name evidence="4" type="ORF">BOX15_Mlig022950g2</name>
</gene>
<evidence type="ECO:0000313" key="4">
    <source>
        <dbReference type="EMBL" id="PAA47840.1"/>
    </source>
</evidence>
<accession>A0A267DEV8</accession>
<dbReference type="Pfam" id="PF24681">
    <property type="entry name" value="Kelch_KLHDC2_KLHL20_DRC7"/>
    <property type="match status" value="1"/>
</dbReference>
<name>A0A267DEV8_9PLAT</name>
<comment type="caution">
    <text evidence="4">The sequence shown here is derived from an EMBL/GenBank/DDBJ whole genome shotgun (WGS) entry which is preliminary data.</text>
</comment>
<dbReference type="OrthoDB" id="432528at2759"/>
<evidence type="ECO:0000313" key="5">
    <source>
        <dbReference type="Proteomes" id="UP000215902"/>
    </source>
</evidence>
<protein>
    <submittedName>
        <fullName evidence="4">Uncharacterized protein</fullName>
    </submittedName>
</protein>
<evidence type="ECO:0000256" key="2">
    <source>
        <dbReference type="ARBA" id="ARBA00022737"/>
    </source>
</evidence>
<dbReference type="STRING" id="282301.A0A267DEV8"/>
<proteinExistence type="predicted"/>
<dbReference type="InterPro" id="IPR011043">
    <property type="entry name" value="Gal_Oxase/kelch_b-propeller"/>
</dbReference>
<dbReference type="Proteomes" id="UP000215902">
    <property type="component" value="Unassembled WGS sequence"/>
</dbReference>
<feature type="region of interest" description="Disordered" evidence="3">
    <location>
        <begin position="1"/>
        <end position="24"/>
    </location>
</feature>
<dbReference type="EMBL" id="NIVC01004315">
    <property type="protein sequence ID" value="PAA47840.1"/>
    <property type="molecule type" value="Genomic_DNA"/>
</dbReference>
<feature type="region of interest" description="Disordered" evidence="3">
    <location>
        <begin position="87"/>
        <end position="175"/>
    </location>
</feature>
<evidence type="ECO:0000256" key="1">
    <source>
        <dbReference type="ARBA" id="ARBA00022441"/>
    </source>
</evidence>
<dbReference type="SUPFAM" id="SSF50965">
    <property type="entry name" value="Galactose oxidase, central domain"/>
    <property type="match status" value="1"/>
</dbReference>
<dbReference type="PANTHER" id="PTHR46228:SF2">
    <property type="entry name" value="KELCH REPEAT PROTEIN (AFU_ORTHOLOGUE AFUA_4G14350)"/>
    <property type="match status" value="1"/>
</dbReference>
<sequence>MSASYGGEQQQEEVAGSNPCLPPSQTPRGRVGFCMWIVGPLIYVWGGYEVQRRLPASFWPQPVAFGAGGIHNQLQQQQLLLQHLQQHLNESDSDDESDSDEDIDQQEQQQLAPQLPPPPFPLEEAFADDIDDEFADDDFVDDDDEDDVDQPAPPPAVQNLGGGINNANQPNALPARRPDVYRQSTWVPGDQLLCYCTDSRRWVKIRLHLEGLGSNTHQLRNFLSGFSGSACCSNSDDTRLYISGGFNETVHTALSATNAIYSIHVNCNTSRQTDAAVYSVSCQFSMETRGPPGQRVPMPRDKHSAIYWRNRLLIFGGYCLNPPTNLMNSVNYCGSSISLQDVFFSPECFQPNDSLRFAWSNELLQFDLATGAWSQLHPEGTPPTPRAAHSMIRVGSRALLFGGRVLDRRTNDLFCLCLESLQWTRLQPQGSLPEPRSWTTFVQVGPSHVFCFGGYPWADPPAELRPFNNCFLYDLVGNRFQKLKLPDRPGLLWHGSCSQLANRSAFIWGGCTEDIMQQAYRRDFNSTVLEFPRLLVPPLSALCADLVVRSPLVYPLGMLKSHWPVTKELIQRRLLMSGPLLGG</sequence>
<dbReference type="InterPro" id="IPR015915">
    <property type="entry name" value="Kelch-typ_b-propeller"/>
</dbReference>
<keyword evidence="5" id="KW-1185">Reference proteome</keyword>
<dbReference type="AlphaFoldDB" id="A0A267DEV8"/>
<dbReference type="Gene3D" id="2.120.10.80">
    <property type="entry name" value="Kelch-type beta propeller"/>
    <property type="match status" value="2"/>
</dbReference>
<reference evidence="4 5" key="1">
    <citation type="submission" date="2017-06" db="EMBL/GenBank/DDBJ databases">
        <title>A platform for efficient transgenesis in Macrostomum lignano, a flatworm model organism for stem cell research.</title>
        <authorList>
            <person name="Berezikov E."/>
        </authorList>
    </citation>
    <scope>NUCLEOTIDE SEQUENCE [LARGE SCALE GENOMIC DNA]</scope>
    <source>
        <strain evidence="4">DV1</strain>
        <tissue evidence="4">Whole organism</tissue>
    </source>
</reference>
<keyword evidence="2" id="KW-0677">Repeat</keyword>
<keyword evidence="1" id="KW-0880">Kelch repeat</keyword>
<feature type="compositionally biased region" description="Acidic residues" evidence="3">
    <location>
        <begin position="91"/>
        <end position="105"/>
    </location>
</feature>